<dbReference type="Gene3D" id="3.10.200.10">
    <property type="entry name" value="Alpha carbonic anhydrase"/>
    <property type="match status" value="1"/>
</dbReference>
<evidence type="ECO:0000256" key="6">
    <source>
        <dbReference type="ARBA" id="ARBA00022833"/>
    </source>
</evidence>
<evidence type="ECO:0000256" key="3">
    <source>
        <dbReference type="ARBA" id="ARBA00010718"/>
    </source>
</evidence>
<dbReference type="InterPro" id="IPR018338">
    <property type="entry name" value="Carbonic_anhydrase_a-class_CS"/>
</dbReference>
<evidence type="ECO:0000256" key="5">
    <source>
        <dbReference type="ARBA" id="ARBA00022723"/>
    </source>
</evidence>
<comment type="catalytic activity">
    <reaction evidence="8 9">
        <text>hydrogencarbonate + H(+) = CO2 + H2O</text>
        <dbReference type="Rhea" id="RHEA:10748"/>
        <dbReference type="ChEBI" id="CHEBI:15377"/>
        <dbReference type="ChEBI" id="CHEBI:15378"/>
        <dbReference type="ChEBI" id="CHEBI:16526"/>
        <dbReference type="ChEBI" id="CHEBI:17544"/>
        <dbReference type="EC" id="4.2.1.1"/>
    </reaction>
</comment>
<keyword evidence="9" id="KW-0732">Signal</keyword>
<evidence type="ECO:0000313" key="11">
    <source>
        <dbReference type="EMBL" id="OIW33316.1"/>
    </source>
</evidence>
<dbReference type="OrthoDB" id="429145at2759"/>
<keyword evidence="5 9" id="KW-0479">Metal-binding</keyword>
<organism evidence="11 12">
    <name type="scientific">Coniochaeta ligniaria NRRL 30616</name>
    <dbReference type="NCBI Taxonomy" id="1408157"/>
    <lineage>
        <taxon>Eukaryota</taxon>
        <taxon>Fungi</taxon>
        <taxon>Dikarya</taxon>
        <taxon>Ascomycota</taxon>
        <taxon>Pezizomycotina</taxon>
        <taxon>Sordariomycetes</taxon>
        <taxon>Sordariomycetidae</taxon>
        <taxon>Coniochaetales</taxon>
        <taxon>Coniochaetaceae</taxon>
        <taxon>Coniochaeta</taxon>
    </lineage>
</organism>
<evidence type="ECO:0000259" key="10">
    <source>
        <dbReference type="PROSITE" id="PS51144"/>
    </source>
</evidence>
<comment type="cofactor">
    <cofactor evidence="1 9">
        <name>Zn(2+)</name>
        <dbReference type="ChEBI" id="CHEBI:29105"/>
    </cofactor>
</comment>
<dbReference type="EMBL" id="KV875094">
    <property type="protein sequence ID" value="OIW33316.1"/>
    <property type="molecule type" value="Genomic_DNA"/>
</dbReference>
<dbReference type="Proteomes" id="UP000182658">
    <property type="component" value="Unassembled WGS sequence"/>
</dbReference>
<dbReference type="PROSITE" id="PS51144">
    <property type="entry name" value="ALPHA_CA_2"/>
    <property type="match status" value="1"/>
</dbReference>
<accession>A0A1J7JVA0</accession>
<sequence>MKSLLLVASTASLASALCSHGTTLFPRDSPSPVSTFGYDGLSGPLGWYGLNPTRNAACALGRHQSPINIVTDNYPPYSPSLNFTFDDYENGAEIENLGTTLEVFVNGSMTIERPCRAPKSKPPTWNDGGACNKQYKLKQFHFHSPSEHHINGQVYPMEVHFVFQADDASLSVVGFPIEVGYNCNRTNTGPYRDFLTQIFLNVDDVAAPGSVGKTGPFNFYETGLKRILEESTIYRYSGSLTTPPCSEGVTWSVVATPMTIDANTYTKVKKIMGFNSRYTQNQPGEINLLDASREQLDEESD</sequence>
<protein>
    <recommendedName>
        <fullName evidence="4 9">Carbonic anhydrase</fullName>
        <ecNumber evidence="4 9">4.2.1.1</ecNumber>
    </recommendedName>
</protein>
<evidence type="ECO:0000313" key="12">
    <source>
        <dbReference type="Proteomes" id="UP000182658"/>
    </source>
</evidence>
<evidence type="ECO:0000256" key="4">
    <source>
        <dbReference type="ARBA" id="ARBA00012925"/>
    </source>
</evidence>
<dbReference type="SMART" id="SM01057">
    <property type="entry name" value="Carb_anhydrase"/>
    <property type="match status" value="1"/>
</dbReference>
<evidence type="ECO:0000256" key="1">
    <source>
        <dbReference type="ARBA" id="ARBA00001947"/>
    </source>
</evidence>
<dbReference type="STRING" id="1408157.A0A1J7JVA0"/>
<dbReference type="InterPro" id="IPR036398">
    <property type="entry name" value="CA_dom_sf"/>
</dbReference>
<dbReference type="SUPFAM" id="SSF51069">
    <property type="entry name" value="Carbonic anhydrase"/>
    <property type="match status" value="1"/>
</dbReference>
<dbReference type="InterPro" id="IPR023561">
    <property type="entry name" value="Carbonic_anhydrase_a-class"/>
</dbReference>
<feature type="chain" id="PRO_5025098520" description="Carbonic anhydrase" evidence="9">
    <location>
        <begin position="17"/>
        <end position="301"/>
    </location>
</feature>
<dbReference type="InterPro" id="IPR001148">
    <property type="entry name" value="CA_dom"/>
</dbReference>
<keyword evidence="12" id="KW-1185">Reference proteome</keyword>
<dbReference type="PANTHER" id="PTHR18952:SF265">
    <property type="entry name" value="CARBONIC ANHYDRASE"/>
    <property type="match status" value="1"/>
</dbReference>
<evidence type="ECO:0000256" key="8">
    <source>
        <dbReference type="ARBA" id="ARBA00048348"/>
    </source>
</evidence>
<keyword evidence="7 9" id="KW-0456">Lyase</keyword>
<dbReference type="GO" id="GO:0008270">
    <property type="term" value="F:zinc ion binding"/>
    <property type="evidence" value="ECO:0007669"/>
    <property type="project" value="UniProtKB-UniRule"/>
</dbReference>
<feature type="signal peptide" evidence="9">
    <location>
        <begin position="1"/>
        <end position="16"/>
    </location>
</feature>
<evidence type="ECO:0000256" key="9">
    <source>
        <dbReference type="RuleBase" id="RU367011"/>
    </source>
</evidence>
<dbReference type="AlphaFoldDB" id="A0A1J7JVA0"/>
<dbReference type="PROSITE" id="PS00162">
    <property type="entry name" value="ALPHA_CA_1"/>
    <property type="match status" value="1"/>
</dbReference>
<name>A0A1J7JVA0_9PEZI</name>
<proteinExistence type="inferred from homology"/>
<feature type="domain" description="Alpha-carbonic anhydrase" evidence="10">
    <location>
        <begin position="34"/>
        <end position="301"/>
    </location>
</feature>
<gene>
    <name evidence="11" type="ORF">CONLIGDRAFT_169124</name>
</gene>
<dbReference type="CDD" id="cd03124">
    <property type="entry name" value="alpha_CA_prokaryotic_like"/>
    <property type="match status" value="1"/>
</dbReference>
<dbReference type="InParanoid" id="A0A1J7JVA0"/>
<dbReference type="PANTHER" id="PTHR18952">
    <property type="entry name" value="CARBONIC ANHYDRASE"/>
    <property type="match status" value="1"/>
</dbReference>
<dbReference type="InterPro" id="IPR041891">
    <property type="entry name" value="Alpha_CA_prokaryot-like"/>
</dbReference>
<dbReference type="EC" id="4.2.1.1" evidence="4 9"/>
<comment type="function">
    <text evidence="2 9">Reversible hydration of carbon dioxide.</text>
</comment>
<dbReference type="Pfam" id="PF00194">
    <property type="entry name" value="Carb_anhydrase"/>
    <property type="match status" value="1"/>
</dbReference>
<keyword evidence="6 9" id="KW-0862">Zinc</keyword>
<reference evidence="11 12" key="1">
    <citation type="submission" date="2016-10" db="EMBL/GenBank/DDBJ databases">
        <title>Draft genome sequence of Coniochaeta ligniaria NRRL30616, a lignocellulolytic fungus for bioabatement of inhibitors in plant biomass hydrolysates.</title>
        <authorList>
            <consortium name="DOE Joint Genome Institute"/>
            <person name="Jimenez D.J."/>
            <person name="Hector R.E."/>
            <person name="Riley R."/>
            <person name="Sun H."/>
            <person name="Grigoriev I.V."/>
            <person name="Van Elsas J.D."/>
            <person name="Nichols N.N."/>
        </authorList>
    </citation>
    <scope>NUCLEOTIDE SEQUENCE [LARGE SCALE GENOMIC DNA]</scope>
    <source>
        <strain evidence="11 12">NRRL 30616</strain>
    </source>
</reference>
<evidence type="ECO:0000256" key="2">
    <source>
        <dbReference type="ARBA" id="ARBA00002904"/>
    </source>
</evidence>
<comment type="similarity">
    <text evidence="3 9">Belongs to the alpha-carbonic anhydrase family.</text>
</comment>
<evidence type="ECO:0000256" key="7">
    <source>
        <dbReference type="ARBA" id="ARBA00023239"/>
    </source>
</evidence>
<dbReference type="GO" id="GO:0004089">
    <property type="term" value="F:carbonate dehydratase activity"/>
    <property type="evidence" value="ECO:0007669"/>
    <property type="project" value="UniProtKB-UniRule"/>
</dbReference>